<dbReference type="Proteomes" id="UP000826012">
    <property type="component" value="Chromosome"/>
</dbReference>
<keyword evidence="3" id="KW-1185">Reference proteome</keyword>
<dbReference type="Gene3D" id="3.40.50.10540">
    <property type="entry name" value="Crotonobetainyl-coa:carnitine coa-transferase, domain 1"/>
    <property type="match status" value="1"/>
</dbReference>
<evidence type="ECO:0000313" key="3">
    <source>
        <dbReference type="Proteomes" id="UP000826012"/>
    </source>
</evidence>
<dbReference type="PANTHER" id="PTHR48228">
    <property type="entry name" value="SUCCINYL-COA--D-CITRAMALATE COA-TRANSFERASE"/>
    <property type="match status" value="1"/>
</dbReference>
<reference evidence="2 3" key="2">
    <citation type="submission" date="2021-07" db="EMBL/GenBank/DDBJ databases">
        <authorList>
            <person name="Matsumoto Y."/>
            <person name="Motooka D."/>
            <person name="Nakamura S."/>
        </authorList>
    </citation>
    <scope>NUCLEOTIDE SEQUENCE [LARGE SCALE GENOMIC DNA]</scope>
    <source>
        <strain evidence="2 3">TY59</strain>
    </source>
</reference>
<dbReference type="Pfam" id="PF02515">
    <property type="entry name" value="CoA_transf_3"/>
    <property type="match status" value="1"/>
</dbReference>
<proteinExistence type="predicted"/>
<reference evidence="2 3" key="1">
    <citation type="submission" date="2021-07" db="EMBL/GenBank/DDBJ databases">
        <title>Complete genome sequence of nontuberculous Mycobacterium sp. TY59.</title>
        <authorList>
            <person name="Fukushima K."/>
        </authorList>
    </citation>
    <scope>NUCLEOTIDE SEQUENCE [LARGE SCALE GENOMIC DNA]</scope>
    <source>
        <strain evidence="2 3">TY59</strain>
    </source>
</reference>
<feature type="region of interest" description="Disordered" evidence="1">
    <location>
        <begin position="44"/>
        <end position="63"/>
    </location>
</feature>
<evidence type="ECO:0000256" key="1">
    <source>
        <dbReference type="SAM" id="MobiDB-lite"/>
    </source>
</evidence>
<protein>
    <recommendedName>
        <fullName evidence="4">Alpha-methylacyl-CoA racemase</fullName>
    </recommendedName>
</protein>
<accession>A0ABM7SKK8</accession>
<organism evidence="2 3">
    <name type="scientific">Mycobacterium senriense</name>
    <dbReference type="NCBI Taxonomy" id="2775496"/>
    <lineage>
        <taxon>Bacteria</taxon>
        <taxon>Bacillati</taxon>
        <taxon>Actinomycetota</taxon>
        <taxon>Actinomycetes</taxon>
        <taxon>Mycobacteriales</taxon>
        <taxon>Mycobacteriaceae</taxon>
        <taxon>Mycobacterium</taxon>
        <taxon>Mycobacterium avium complex (MAC)</taxon>
    </lineage>
</organism>
<dbReference type="SUPFAM" id="SSF89796">
    <property type="entry name" value="CoA-transferase family III (CaiB/BaiF)"/>
    <property type="match status" value="1"/>
</dbReference>
<sequence>MSGPLRGVRIVMMGGLGPAPFCGMLLGDLGADVIRVDGLAGVDGPLPPSTTPSVAASGHWPPT</sequence>
<dbReference type="EMBL" id="AP024828">
    <property type="protein sequence ID" value="BCZ20242.1"/>
    <property type="molecule type" value="Genomic_DNA"/>
</dbReference>
<dbReference type="InterPro" id="IPR003673">
    <property type="entry name" value="CoA-Trfase_fam_III"/>
</dbReference>
<dbReference type="InterPro" id="IPR023606">
    <property type="entry name" value="CoA-Trfase_III_dom_1_sf"/>
</dbReference>
<evidence type="ECO:0000313" key="2">
    <source>
        <dbReference type="EMBL" id="BCZ20242.1"/>
    </source>
</evidence>
<dbReference type="InterPro" id="IPR050509">
    <property type="entry name" value="CoA-transferase_III"/>
</dbReference>
<gene>
    <name evidence="2" type="ORF">MTY59_00970</name>
</gene>
<evidence type="ECO:0008006" key="4">
    <source>
        <dbReference type="Google" id="ProtNLM"/>
    </source>
</evidence>
<name>A0ABM7SKK8_9MYCO</name>
<dbReference type="PANTHER" id="PTHR48228:SF5">
    <property type="entry name" value="ALPHA-METHYLACYL-COA RACEMASE"/>
    <property type="match status" value="1"/>
</dbReference>